<comment type="caution">
    <text evidence="2">The sequence shown here is derived from an EMBL/GenBank/DDBJ whole genome shotgun (WGS) entry which is preliminary data.</text>
</comment>
<sequence>MRTLAQLAFHAALFCSCAPSFAGELGGAGLLPAHAKPAPLAAIMARAQLRGMRLREVRWDAVLKQNWAVLEDVQHPEYPLWSERMDTVGPVELVDGTSVEARPAESVAPPKPYLALVHYGDRVRLWKIERNVRIEMSAIAEGSAAIGEEVKLRIPSSGVDGDTGWRVVGVVHGPGDVEMTQ</sequence>
<keyword evidence="3" id="KW-1185">Reference proteome</keyword>
<feature type="signal peptide" evidence="1">
    <location>
        <begin position="1"/>
        <end position="22"/>
    </location>
</feature>
<evidence type="ECO:0008006" key="4">
    <source>
        <dbReference type="Google" id="ProtNLM"/>
    </source>
</evidence>
<gene>
    <name evidence="2" type="ORF">HDF16_002554</name>
</gene>
<feature type="chain" id="PRO_5031145542" description="Flagella basal body P-ring formation protein FlgA" evidence="1">
    <location>
        <begin position="23"/>
        <end position="181"/>
    </location>
</feature>
<name>A0A7W7ZDH0_9BACT</name>
<accession>A0A7W7ZDH0</accession>
<organism evidence="2 3">
    <name type="scientific">Granulicella aggregans</name>
    <dbReference type="NCBI Taxonomy" id="474949"/>
    <lineage>
        <taxon>Bacteria</taxon>
        <taxon>Pseudomonadati</taxon>
        <taxon>Acidobacteriota</taxon>
        <taxon>Terriglobia</taxon>
        <taxon>Terriglobales</taxon>
        <taxon>Acidobacteriaceae</taxon>
        <taxon>Granulicella</taxon>
    </lineage>
</organism>
<keyword evidence="1" id="KW-0732">Signal</keyword>
<dbReference type="RefSeq" id="WP_184216995.1">
    <property type="nucleotide sequence ID" value="NZ_JACHIP010000003.1"/>
</dbReference>
<dbReference type="AlphaFoldDB" id="A0A7W7ZDH0"/>
<evidence type="ECO:0000256" key="1">
    <source>
        <dbReference type="SAM" id="SignalP"/>
    </source>
</evidence>
<dbReference type="PROSITE" id="PS51257">
    <property type="entry name" value="PROKAR_LIPOPROTEIN"/>
    <property type="match status" value="1"/>
</dbReference>
<dbReference type="EMBL" id="JACHIP010000003">
    <property type="protein sequence ID" value="MBB5057848.1"/>
    <property type="molecule type" value="Genomic_DNA"/>
</dbReference>
<dbReference type="Proteomes" id="UP000540989">
    <property type="component" value="Unassembled WGS sequence"/>
</dbReference>
<evidence type="ECO:0000313" key="2">
    <source>
        <dbReference type="EMBL" id="MBB5057848.1"/>
    </source>
</evidence>
<proteinExistence type="predicted"/>
<evidence type="ECO:0000313" key="3">
    <source>
        <dbReference type="Proteomes" id="UP000540989"/>
    </source>
</evidence>
<reference evidence="2 3" key="1">
    <citation type="submission" date="2020-08" db="EMBL/GenBank/DDBJ databases">
        <title>Genomic Encyclopedia of Type Strains, Phase IV (KMG-V): Genome sequencing to study the core and pangenomes of soil and plant-associated prokaryotes.</title>
        <authorList>
            <person name="Whitman W."/>
        </authorList>
    </citation>
    <scope>NUCLEOTIDE SEQUENCE [LARGE SCALE GENOMIC DNA]</scope>
    <source>
        <strain evidence="2 3">M8UP14</strain>
    </source>
</reference>
<protein>
    <recommendedName>
        <fullName evidence="4">Flagella basal body P-ring formation protein FlgA</fullName>
    </recommendedName>
</protein>